<proteinExistence type="predicted"/>
<protein>
    <recommendedName>
        <fullName evidence="3">Nucleotide-diphospho-sugar transferase domain-containing protein</fullName>
    </recommendedName>
</protein>
<dbReference type="AlphaFoldDB" id="A0A917FQH6"/>
<reference evidence="1" key="1">
    <citation type="journal article" date="2014" name="Int. J. Syst. Evol. Microbiol.">
        <title>Complete genome sequence of Corynebacterium casei LMG S-19264T (=DSM 44701T), isolated from a smear-ripened cheese.</title>
        <authorList>
            <consortium name="US DOE Joint Genome Institute (JGI-PGF)"/>
            <person name="Walter F."/>
            <person name="Albersmeier A."/>
            <person name="Kalinowski J."/>
            <person name="Ruckert C."/>
        </authorList>
    </citation>
    <scope>NUCLEOTIDE SEQUENCE</scope>
    <source>
        <strain evidence="1">CGMCC 1.12987</strain>
    </source>
</reference>
<comment type="caution">
    <text evidence="1">The sequence shown here is derived from an EMBL/GenBank/DDBJ whole genome shotgun (WGS) entry which is preliminary data.</text>
</comment>
<gene>
    <name evidence="1" type="ORF">GCM10010916_10100</name>
</gene>
<evidence type="ECO:0008006" key="3">
    <source>
        <dbReference type="Google" id="ProtNLM"/>
    </source>
</evidence>
<evidence type="ECO:0000313" key="1">
    <source>
        <dbReference type="EMBL" id="GGF94755.1"/>
    </source>
</evidence>
<name>A0A917FQH6_9BACL</name>
<sequence>MVFMVSYATARFYKSQKKLRRSALQYGVDQVIPIRDKDLASTSFYEKNKKILQQPRGGGYWLWKPYIIFKAMSKAKENDMIIYSDSGMEVIRPLDPLIDICKRQGGIMLFRAHNLLNKAWTKRDCFALMKCDSEDYWNAEQLMGSFCLFMNNQKNKAFVKEWLTYCLDERILTDIANQCGLNNFPEFKDHRHDQSVLSLLAVKHKIEVYRAPCQHGDRYKIQKFRHAGECSSYAAKPYKNSPYGTLLNHHRKKD</sequence>
<keyword evidence="2" id="KW-1185">Reference proteome</keyword>
<reference evidence="1" key="2">
    <citation type="submission" date="2020-09" db="EMBL/GenBank/DDBJ databases">
        <authorList>
            <person name="Sun Q."/>
            <person name="Zhou Y."/>
        </authorList>
    </citation>
    <scope>NUCLEOTIDE SEQUENCE</scope>
    <source>
        <strain evidence="1">CGMCC 1.12987</strain>
    </source>
</reference>
<evidence type="ECO:0000313" key="2">
    <source>
        <dbReference type="Proteomes" id="UP000644756"/>
    </source>
</evidence>
<dbReference type="EMBL" id="BMGR01000003">
    <property type="protein sequence ID" value="GGF94755.1"/>
    <property type="molecule type" value="Genomic_DNA"/>
</dbReference>
<accession>A0A917FQH6</accession>
<dbReference type="Proteomes" id="UP000644756">
    <property type="component" value="Unassembled WGS sequence"/>
</dbReference>
<organism evidence="1 2">
    <name type="scientific">Paenibacillus abyssi</name>
    <dbReference type="NCBI Taxonomy" id="1340531"/>
    <lineage>
        <taxon>Bacteria</taxon>
        <taxon>Bacillati</taxon>
        <taxon>Bacillota</taxon>
        <taxon>Bacilli</taxon>
        <taxon>Bacillales</taxon>
        <taxon>Paenibacillaceae</taxon>
        <taxon>Paenibacillus</taxon>
    </lineage>
</organism>